<keyword evidence="2" id="KW-1185">Reference proteome</keyword>
<protein>
    <submittedName>
        <fullName evidence="1">Uncharacterized protein</fullName>
    </submittedName>
</protein>
<evidence type="ECO:0000313" key="1">
    <source>
        <dbReference type="EMBL" id="MCI97189.1"/>
    </source>
</evidence>
<comment type="caution">
    <text evidence="1">The sequence shown here is derived from an EMBL/GenBank/DDBJ whole genome shotgun (WGS) entry which is preliminary data.</text>
</comment>
<proteinExistence type="predicted"/>
<organism evidence="1 2">
    <name type="scientific">Trifolium medium</name>
    <dbReference type="NCBI Taxonomy" id="97028"/>
    <lineage>
        <taxon>Eukaryota</taxon>
        <taxon>Viridiplantae</taxon>
        <taxon>Streptophyta</taxon>
        <taxon>Embryophyta</taxon>
        <taxon>Tracheophyta</taxon>
        <taxon>Spermatophyta</taxon>
        <taxon>Magnoliopsida</taxon>
        <taxon>eudicotyledons</taxon>
        <taxon>Gunneridae</taxon>
        <taxon>Pentapetalae</taxon>
        <taxon>rosids</taxon>
        <taxon>fabids</taxon>
        <taxon>Fabales</taxon>
        <taxon>Fabaceae</taxon>
        <taxon>Papilionoideae</taxon>
        <taxon>50 kb inversion clade</taxon>
        <taxon>NPAAA clade</taxon>
        <taxon>Hologalegina</taxon>
        <taxon>IRL clade</taxon>
        <taxon>Trifolieae</taxon>
        <taxon>Trifolium</taxon>
    </lineage>
</organism>
<dbReference type="EMBL" id="LXQA011435442">
    <property type="protein sequence ID" value="MCI97189.1"/>
    <property type="molecule type" value="Genomic_DNA"/>
</dbReference>
<feature type="non-terminal residue" evidence="1">
    <location>
        <position position="1"/>
    </location>
</feature>
<sequence length="58" mass="6223">CRANRHTTSLSCRITSRLNPNAAFQDVDPDGGGAMRVVQILPVAQNGGGRLLLLWDCS</sequence>
<name>A0A392WBM3_9FABA</name>
<accession>A0A392WBM3</accession>
<evidence type="ECO:0000313" key="2">
    <source>
        <dbReference type="Proteomes" id="UP000265520"/>
    </source>
</evidence>
<dbReference type="AlphaFoldDB" id="A0A392WBM3"/>
<reference evidence="1 2" key="1">
    <citation type="journal article" date="2018" name="Front. Plant Sci.">
        <title>Red Clover (Trifolium pratense) and Zigzag Clover (T. medium) - A Picture of Genomic Similarities and Differences.</title>
        <authorList>
            <person name="Dluhosova J."/>
            <person name="Istvanek J."/>
            <person name="Nedelnik J."/>
            <person name="Repkova J."/>
        </authorList>
    </citation>
    <scope>NUCLEOTIDE SEQUENCE [LARGE SCALE GENOMIC DNA]</scope>
    <source>
        <strain evidence="2">cv. 10/8</strain>
        <tissue evidence="1">Leaf</tissue>
    </source>
</reference>
<dbReference type="Proteomes" id="UP000265520">
    <property type="component" value="Unassembled WGS sequence"/>
</dbReference>